<sequence length="139" mass="14806">MWDKAVLRRTERARGVTSRDSGAESPDWRSREAGQPVDTGTSGSAQDSSHRVEIQQDGTMAVVSTCLAGVQDVELGGGLRPHARFGSCGAFFSGLGSAGHRECFGYFLNHDLGSTRVISGLMPVLWGGHSTSVVGLKKW</sequence>
<protein>
    <submittedName>
        <fullName evidence="2">Uncharacterized protein</fullName>
    </submittedName>
</protein>
<evidence type="ECO:0000313" key="3">
    <source>
        <dbReference type="Proteomes" id="UP001066276"/>
    </source>
</evidence>
<evidence type="ECO:0000313" key="2">
    <source>
        <dbReference type="EMBL" id="KAJ1142628.1"/>
    </source>
</evidence>
<dbReference type="EMBL" id="JANPWB010000010">
    <property type="protein sequence ID" value="KAJ1142628.1"/>
    <property type="molecule type" value="Genomic_DNA"/>
</dbReference>
<proteinExistence type="predicted"/>
<feature type="compositionally biased region" description="Basic and acidic residues" evidence="1">
    <location>
        <begin position="1"/>
        <end position="14"/>
    </location>
</feature>
<comment type="caution">
    <text evidence="2">The sequence shown here is derived from an EMBL/GenBank/DDBJ whole genome shotgun (WGS) entry which is preliminary data.</text>
</comment>
<name>A0AAV7QR96_PLEWA</name>
<keyword evidence="3" id="KW-1185">Reference proteome</keyword>
<feature type="compositionally biased region" description="Polar residues" evidence="1">
    <location>
        <begin position="38"/>
        <end position="47"/>
    </location>
</feature>
<dbReference type="AlphaFoldDB" id="A0AAV7QR96"/>
<feature type="region of interest" description="Disordered" evidence="1">
    <location>
        <begin position="1"/>
        <end position="54"/>
    </location>
</feature>
<evidence type="ECO:0000256" key="1">
    <source>
        <dbReference type="SAM" id="MobiDB-lite"/>
    </source>
</evidence>
<organism evidence="2 3">
    <name type="scientific">Pleurodeles waltl</name>
    <name type="common">Iberian ribbed newt</name>
    <dbReference type="NCBI Taxonomy" id="8319"/>
    <lineage>
        <taxon>Eukaryota</taxon>
        <taxon>Metazoa</taxon>
        <taxon>Chordata</taxon>
        <taxon>Craniata</taxon>
        <taxon>Vertebrata</taxon>
        <taxon>Euteleostomi</taxon>
        <taxon>Amphibia</taxon>
        <taxon>Batrachia</taxon>
        <taxon>Caudata</taxon>
        <taxon>Salamandroidea</taxon>
        <taxon>Salamandridae</taxon>
        <taxon>Pleurodelinae</taxon>
        <taxon>Pleurodeles</taxon>
    </lineage>
</organism>
<reference evidence="2" key="1">
    <citation type="journal article" date="2022" name="bioRxiv">
        <title>Sequencing and chromosome-scale assembly of the giantPleurodeles waltlgenome.</title>
        <authorList>
            <person name="Brown T."/>
            <person name="Elewa A."/>
            <person name="Iarovenko S."/>
            <person name="Subramanian E."/>
            <person name="Araus A.J."/>
            <person name="Petzold A."/>
            <person name="Susuki M."/>
            <person name="Suzuki K.-i.T."/>
            <person name="Hayashi T."/>
            <person name="Toyoda A."/>
            <person name="Oliveira C."/>
            <person name="Osipova E."/>
            <person name="Leigh N.D."/>
            <person name="Simon A."/>
            <person name="Yun M.H."/>
        </authorList>
    </citation>
    <scope>NUCLEOTIDE SEQUENCE</scope>
    <source>
        <strain evidence="2">20211129_DDA</strain>
        <tissue evidence="2">Liver</tissue>
    </source>
</reference>
<accession>A0AAV7QR96</accession>
<dbReference type="Proteomes" id="UP001066276">
    <property type="component" value="Chromosome 6"/>
</dbReference>
<gene>
    <name evidence="2" type="ORF">NDU88_008941</name>
</gene>